<keyword evidence="4" id="KW-0808">Transferase</keyword>
<dbReference type="GO" id="GO:1901135">
    <property type="term" value="P:carbohydrate derivative metabolic process"/>
    <property type="evidence" value="ECO:0007669"/>
    <property type="project" value="UniProtKB-ARBA"/>
</dbReference>
<name>U1KN40_9GAMM</name>
<proteinExistence type="predicted"/>
<sequence>MKKICFISNMFPSVKDPSYGSFVGKSHRQLQDVGFEITETVVIDQRATGLTKLRLYLSFISKGMKSLFQKNYDFVYFHYLTYSTLCLLPFLFLSKPKYIINIHGDDLVGCSWVHKVMGTFSGVILKHCVAVVVPSEHFKQELIKRFSWFKEHKVIVSPSGGINSEIFYPMHNNELAGYSLGYISRIDEGKGWPELLQAIAKLKTLAPALYDRISLDMYGTGSQVEQMKQLIGELQLEGTIIYHGAVSQPELGEKYRQMTCFVFPTHRESFGLVAVEAMSCGLPILASNVAPVNDIVQNGRNGLLFNVKDADSLAKAIIEFFDLELAERLDLSREAYSSTREFQAPLVAEQLKHDLVKVIKN</sequence>
<dbReference type="InterPro" id="IPR001296">
    <property type="entry name" value="Glyco_trans_1"/>
</dbReference>
<dbReference type="Pfam" id="PF13439">
    <property type="entry name" value="Glyco_transf_4"/>
    <property type="match status" value="1"/>
</dbReference>
<dbReference type="GO" id="GO:0016757">
    <property type="term" value="F:glycosyltransferase activity"/>
    <property type="evidence" value="ECO:0007669"/>
    <property type="project" value="InterPro"/>
</dbReference>
<dbReference type="STRING" id="1117314.PCIT_16980"/>
<feature type="transmembrane region" description="Helical" evidence="1">
    <location>
        <begin position="74"/>
        <end position="93"/>
    </location>
</feature>
<dbReference type="EMBL" id="AHBZ02000177">
    <property type="protein sequence ID" value="ERG17418.1"/>
    <property type="molecule type" value="Genomic_DNA"/>
</dbReference>
<protein>
    <submittedName>
        <fullName evidence="4">GlcNAc transferase</fullName>
    </submittedName>
</protein>
<dbReference type="Gene3D" id="3.40.50.2000">
    <property type="entry name" value="Glycogen Phosphorylase B"/>
    <property type="match status" value="2"/>
</dbReference>
<feature type="domain" description="Glycosyltransferase subfamily 4-like N-terminal" evidence="3">
    <location>
        <begin position="45"/>
        <end position="160"/>
    </location>
</feature>
<reference evidence="4" key="2">
    <citation type="submission" date="2013-04" db="EMBL/GenBank/DDBJ databases">
        <title>Genome sequence of Pseudoalteromonas citrea.</title>
        <authorList>
            <person name="Xie B.-B."/>
            <person name="Rong J.-C."/>
            <person name="Qin Q.-L."/>
            <person name="Shu Y.-L."/>
            <person name="Zhang Y.-Z."/>
        </authorList>
    </citation>
    <scope>NUCLEOTIDE SEQUENCE</scope>
    <source>
        <strain evidence="4">NCIMB 1889</strain>
    </source>
</reference>
<evidence type="ECO:0000256" key="1">
    <source>
        <dbReference type="SAM" id="Phobius"/>
    </source>
</evidence>
<dbReference type="Pfam" id="PF00534">
    <property type="entry name" value="Glycos_transf_1"/>
    <property type="match status" value="1"/>
</dbReference>
<reference evidence="4" key="1">
    <citation type="journal article" date="2012" name="J. Bacteriol.">
        <title>Genome sequences of type strains of seven species of the marine bacterium Pseudoalteromonas.</title>
        <authorList>
            <person name="Xie B.B."/>
            <person name="Shu Y.L."/>
            <person name="Qin Q.L."/>
            <person name="Rong J.C."/>
            <person name="Zhang X.Y."/>
            <person name="Chen X.L."/>
            <person name="Shi M."/>
            <person name="He H.L."/>
            <person name="Zhou B.C."/>
            <person name="Zhang Y.Z."/>
        </authorList>
    </citation>
    <scope>NUCLEOTIDE SEQUENCE [LARGE SCALE GENOMIC DNA]</scope>
    <source>
        <strain evidence="4">NCIMB 1889</strain>
    </source>
</reference>
<dbReference type="CDD" id="cd03801">
    <property type="entry name" value="GT4_PimA-like"/>
    <property type="match status" value="1"/>
</dbReference>
<keyword evidence="1" id="KW-0812">Transmembrane</keyword>
<dbReference type="SUPFAM" id="SSF53756">
    <property type="entry name" value="UDP-Glycosyltransferase/glycogen phosphorylase"/>
    <property type="match status" value="1"/>
</dbReference>
<evidence type="ECO:0000259" key="3">
    <source>
        <dbReference type="Pfam" id="PF13439"/>
    </source>
</evidence>
<dbReference type="OrthoDB" id="6286688at2"/>
<dbReference type="PANTHER" id="PTHR12526">
    <property type="entry name" value="GLYCOSYLTRANSFERASE"/>
    <property type="match status" value="1"/>
</dbReference>
<dbReference type="AlphaFoldDB" id="U1KN40"/>
<feature type="domain" description="Glycosyl transferase family 1" evidence="2">
    <location>
        <begin position="180"/>
        <end position="336"/>
    </location>
</feature>
<dbReference type="eggNOG" id="COG0438">
    <property type="taxonomic scope" value="Bacteria"/>
</dbReference>
<dbReference type="InterPro" id="IPR028098">
    <property type="entry name" value="Glyco_trans_4-like_N"/>
</dbReference>
<gene>
    <name evidence="4" type="ORF">PCIT_16980</name>
</gene>
<evidence type="ECO:0000313" key="4">
    <source>
        <dbReference type="EMBL" id="ERG17418.1"/>
    </source>
</evidence>
<organism evidence="4">
    <name type="scientific">Pseudoalteromonas citrea DSM 8771</name>
    <dbReference type="NCBI Taxonomy" id="1117314"/>
    <lineage>
        <taxon>Bacteria</taxon>
        <taxon>Pseudomonadati</taxon>
        <taxon>Pseudomonadota</taxon>
        <taxon>Gammaproteobacteria</taxon>
        <taxon>Alteromonadales</taxon>
        <taxon>Pseudoalteromonadaceae</taxon>
        <taxon>Pseudoalteromonas</taxon>
    </lineage>
</organism>
<keyword evidence="1" id="KW-0472">Membrane</keyword>
<keyword evidence="1" id="KW-1133">Transmembrane helix</keyword>
<dbReference type="PANTHER" id="PTHR12526:SF637">
    <property type="entry name" value="GLYCOSYLTRANSFERASE EPSF-RELATED"/>
    <property type="match status" value="1"/>
</dbReference>
<evidence type="ECO:0000259" key="2">
    <source>
        <dbReference type="Pfam" id="PF00534"/>
    </source>
</evidence>
<accession>U1KN40</accession>
<comment type="caution">
    <text evidence="4">The sequence shown here is derived from an EMBL/GenBank/DDBJ whole genome shotgun (WGS) entry which is preliminary data.</text>
</comment>